<dbReference type="EMBL" id="CP022437">
    <property type="protein sequence ID" value="ASN04097.1"/>
    <property type="molecule type" value="Genomic_DNA"/>
</dbReference>
<dbReference type="GO" id="GO:0031412">
    <property type="term" value="P:gas vesicle organization"/>
    <property type="evidence" value="ECO:0007669"/>
    <property type="project" value="InterPro"/>
</dbReference>
<evidence type="ECO:0000313" key="2">
    <source>
        <dbReference type="Proteomes" id="UP000204391"/>
    </source>
</evidence>
<dbReference type="OrthoDB" id="1798488at2"/>
<protein>
    <submittedName>
        <fullName evidence="1">Gas vesicle protein GvpR</fullName>
    </submittedName>
</protein>
<dbReference type="RefSeq" id="WP_089530667.1">
    <property type="nucleotide sequence ID" value="NZ_CP022437.1"/>
</dbReference>
<keyword evidence="2" id="KW-1185">Reference proteome</keyword>
<accession>A0A221M8Y2</accession>
<dbReference type="KEGG" id="vne:CFK40_03310"/>
<sequence length="88" mass="10518">MHIMDEVTEFFKEHIAPPHKIISVKKQEENEGWRVLVEVIEEKDYMKKYAHDQMVGLYEVFLDNEESVTGFSRISLRYRSVLEEQEQG</sequence>
<reference evidence="1 2" key="1">
    <citation type="journal article" date="2003" name="Int. J. Syst. Evol. Microbiol.">
        <title>Virgibacillus carmonensis sp. nov., Virgibacillus necropolis sp. nov. and Virgibacillus picturae sp. nov., three novel species isolated from deteriorated mural paintings, transfer of the species of the genus salibacillus to Virgibacillus, as Virgibacillus marismortui comb. nov. and Virgibacillus salexigens comb. nov., and emended description of the genus Virgibacillus.</title>
        <authorList>
            <person name="Heyrman J."/>
            <person name="Logan N.A."/>
            <person name="Busse H.J."/>
            <person name="Balcaen A."/>
            <person name="Lebbe L."/>
            <person name="Rodriguez-Diaz M."/>
            <person name="Swings J."/>
            <person name="De Vos P."/>
        </authorList>
    </citation>
    <scope>NUCLEOTIDE SEQUENCE [LARGE SCALE GENOMIC DNA]</scope>
    <source>
        <strain evidence="1 2">LMG 19488</strain>
    </source>
</reference>
<dbReference type="AlphaFoldDB" id="A0A221M8Y2"/>
<dbReference type="InterPro" id="IPR008634">
    <property type="entry name" value="Gas-vesicle_GvpO"/>
</dbReference>
<proteinExistence type="predicted"/>
<evidence type="ECO:0000313" key="1">
    <source>
        <dbReference type="EMBL" id="ASN04097.1"/>
    </source>
</evidence>
<organism evidence="1 2">
    <name type="scientific">Virgibacillus necropolis</name>
    <dbReference type="NCBI Taxonomy" id="163877"/>
    <lineage>
        <taxon>Bacteria</taxon>
        <taxon>Bacillati</taxon>
        <taxon>Bacillota</taxon>
        <taxon>Bacilli</taxon>
        <taxon>Bacillales</taxon>
        <taxon>Bacillaceae</taxon>
        <taxon>Virgibacillus</taxon>
    </lineage>
</organism>
<name>A0A221M8Y2_9BACI</name>
<gene>
    <name evidence="1" type="ORF">CFK40_03310</name>
</gene>
<dbReference type="Proteomes" id="UP000204391">
    <property type="component" value="Chromosome"/>
</dbReference>
<dbReference type="Pfam" id="PF05800">
    <property type="entry name" value="GvpO"/>
    <property type="match status" value="1"/>
</dbReference>